<evidence type="ECO:0000313" key="2">
    <source>
        <dbReference type="EMBL" id="EJK65215.1"/>
    </source>
</evidence>
<name>K0SIV1_THAOC</name>
<dbReference type="Proteomes" id="UP000266841">
    <property type="component" value="Unassembled WGS sequence"/>
</dbReference>
<accession>K0SIV1</accession>
<evidence type="ECO:0000313" key="3">
    <source>
        <dbReference type="Proteomes" id="UP000266841"/>
    </source>
</evidence>
<feature type="non-terminal residue" evidence="2">
    <location>
        <position position="1"/>
    </location>
</feature>
<sequence>GRRRRGSSHFDPAPRQVPFVPLGHMQHGVRRWMQGEFSLGMLLEEMSSPSI</sequence>
<comment type="caution">
    <text evidence="2">The sequence shown here is derived from an EMBL/GenBank/DDBJ whole genome shotgun (WGS) entry which is preliminary data.</text>
</comment>
<dbReference type="AlphaFoldDB" id="K0SIV1"/>
<gene>
    <name evidence="2" type="ORF">THAOC_13954</name>
</gene>
<evidence type="ECO:0000256" key="1">
    <source>
        <dbReference type="SAM" id="MobiDB-lite"/>
    </source>
</evidence>
<keyword evidence="3" id="KW-1185">Reference proteome</keyword>
<organism evidence="2 3">
    <name type="scientific">Thalassiosira oceanica</name>
    <name type="common">Marine diatom</name>
    <dbReference type="NCBI Taxonomy" id="159749"/>
    <lineage>
        <taxon>Eukaryota</taxon>
        <taxon>Sar</taxon>
        <taxon>Stramenopiles</taxon>
        <taxon>Ochrophyta</taxon>
        <taxon>Bacillariophyta</taxon>
        <taxon>Coscinodiscophyceae</taxon>
        <taxon>Thalassiosirophycidae</taxon>
        <taxon>Thalassiosirales</taxon>
        <taxon>Thalassiosiraceae</taxon>
        <taxon>Thalassiosira</taxon>
    </lineage>
</organism>
<protein>
    <submittedName>
        <fullName evidence="2">Uncharacterized protein</fullName>
    </submittedName>
</protein>
<dbReference type="EMBL" id="AGNL01016172">
    <property type="protein sequence ID" value="EJK65215.1"/>
    <property type="molecule type" value="Genomic_DNA"/>
</dbReference>
<reference evidence="2 3" key="1">
    <citation type="journal article" date="2012" name="Genome Biol.">
        <title>Genome and low-iron response of an oceanic diatom adapted to chronic iron limitation.</title>
        <authorList>
            <person name="Lommer M."/>
            <person name="Specht M."/>
            <person name="Roy A.S."/>
            <person name="Kraemer L."/>
            <person name="Andreson R."/>
            <person name="Gutowska M.A."/>
            <person name="Wolf J."/>
            <person name="Bergner S.V."/>
            <person name="Schilhabel M.B."/>
            <person name="Klostermeier U.C."/>
            <person name="Beiko R.G."/>
            <person name="Rosenstiel P."/>
            <person name="Hippler M."/>
            <person name="Laroche J."/>
        </authorList>
    </citation>
    <scope>NUCLEOTIDE SEQUENCE [LARGE SCALE GENOMIC DNA]</scope>
    <source>
        <strain evidence="2 3">CCMP1005</strain>
    </source>
</reference>
<feature type="region of interest" description="Disordered" evidence="1">
    <location>
        <begin position="1"/>
        <end position="21"/>
    </location>
</feature>
<proteinExistence type="predicted"/>